<dbReference type="SUPFAM" id="SSF74650">
    <property type="entry name" value="Galactose mutarotase-like"/>
    <property type="match status" value="1"/>
</dbReference>
<dbReference type="Proteomes" id="UP000018719">
    <property type="component" value="Unassembled WGS sequence"/>
</dbReference>
<dbReference type="STRING" id="1049790.LEP1GSC047_0726"/>
<dbReference type="CDD" id="cd01081">
    <property type="entry name" value="Aldose_epim"/>
    <property type="match status" value="1"/>
</dbReference>
<reference evidence="1 2" key="1">
    <citation type="submission" date="2013-05" db="EMBL/GenBank/DDBJ databases">
        <authorList>
            <person name="Harkins D.M."/>
            <person name="Durkin A.S."/>
            <person name="Brinkac L.M."/>
            <person name="Haft D.H."/>
            <person name="Selengut J.D."/>
            <person name="Sanka R."/>
            <person name="DePew J."/>
            <person name="Purushe J."/>
            <person name="Hartskeerl R.A."/>
            <person name="Ahmed A."/>
            <person name="van der Linden H."/>
            <person name="Goris M.G.A."/>
            <person name="Vinetz J.M."/>
            <person name="Sutton G.G."/>
            <person name="Nierman W.C."/>
            <person name="Fouts D.E."/>
        </authorList>
    </citation>
    <scope>NUCLEOTIDE SEQUENCE [LARGE SCALE GENOMIC DNA]</scope>
    <source>
        <strain evidence="1 2">10</strain>
    </source>
</reference>
<dbReference type="InterPro" id="IPR011013">
    <property type="entry name" value="Gal_mutarotase_sf_dom"/>
</dbReference>
<organism evidence="1 2">
    <name type="scientific">Leptospira inadai serovar Lyme str. 10</name>
    <dbReference type="NCBI Taxonomy" id="1049790"/>
    <lineage>
        <taxon>Bacteria</taxon>
        <taxon>Pseudomonadati</taxon>
        <taxon>Spirochaetota</taxon>
        <taxon>Spirochaetia</taxon>
        <taxon>Leptospirales</taxon>
        <taxon>Leptospiraceae</taxon>
        <taxon>Leptospira</taxon>
    </lineage>
</organism>
<dbReference type="InterPro" id="IPR008183">
    <property type="entry name" value="Aldose_1/G6P_1-epimerase"/>
</dbReference>
<dbReference type="RefSeq" id="WP_010419812.1">
    <property type="nucleotide sequence ID" value="NZ_AHMM02000016.1"/>
</dbReference>
<evidence type="ECO:0000313" key="2">
    <source>
        <dbReference type="Proteomes" id="UP000018719"/>
    </source>
</evidence>
<proteinExistence type="predicted"/>
<dbReference type="InterPro" id="IPR014718">
    <property type="entry name" value="GH-type_carb-bd"/>
</dbReference>
<name>V6HBN3_9LEPT</name>
<dbReference type="Gene3D" id="2.70.98.10">
    <property type="match status" value="1"/>
</dbReference>
<dbReference type="GO" id="GO:0030246">
    <property type="term" value="F:carbohydrate binding"/>
    <property type="evidence" value="ECO:0007669"/>
    <property type="project" value="InterPro"/>
</dbReference>
<dbReference type="GO" id="GO:0005975">
    <property type="term" value="P:carbohydrate metabolic process"/>
    <property type="evidence" value="ECO:0007669"/>
    <property type="project" value="InterPro"/>
</dbReference>
<dbReference type="GO" id="GO:0016853">
    <property type="term" value="F:isomerase activity"/>
    <property type="evidence" value="ECO:0007669"/>
    <property type="project" value="InterPro"/>
</dbReference>
<dbReference type="AlphaFoldDB" id="V6HBN3"/>
<dbReference type="Pfam" id="PF01263">
    <property type="entry name" value="Aldose_epim"/>
    <property type="match status" value="1"/>
</dbReference>
<dbReference type="EMBL" id="AHMM02000016">
    <property type="protein sequence ID" value="EQA37106.1"/>
    <property type="molecule type" value="Genomic_DNA"/>
</dbReference>
<evidence type="ECO:0000313" key="1">
    <source>
        <dbReference type="EMBL" id="EQA37106.1"/>
    </source>
</evidence>
<sequence length="282" mass="32008">MSWNWVHPKTSKQIEILAPWKTELAPFGGGSFLMFPWVNRHASSELMLGGKRTELSGIVKDQNGYLIHGFVHSLPRKALKVRSDGKGAEFRILIPENWEESPAASIAIREEYILQEVNVGTLLTVRTKFHNLKGNSFRFVYGYHPYFRLEGEEEDWKIDLHLDKNLELDEHLLPYSPIVSNPVESITDGRILALDHLFYGKDPRIILENRKEKYSITVLSPPGEEGDIPLNYYQIYTPDDRKSIAIEPCSGPGNALLSGQGLIELKGYSELSGEFRIIVKAT</sequence>
<comment type="caution">
    <text evidence="1">The sequence shown here is derived from an EMBL/GenBank/DDBJ whole genome shotgun (WGS) entry which is preliminary data.</text>
</comment>
<accession>V6HBN3</accession>
<protein>
    <submittedName>
        <fullName evidence="1">Aldose 1-epimerase</fullName>
    </submittedName>
</protein>
<gene>
    <name evidence="1" type="ORF">LEP1GSC047_0726</name>
</gene>